<name>A0A1F5ILH3_9BACT</name>
<keyword evidence="3 5" id="KW-0687">Ribonucleoprotein</keyword>
<dbReference type="GO" id="GO:0003735">
    <property type="term" value="F:structural constituent of ribosome"/>
    <property type="evidence" value="ECO:0007669"/>
    <property type="project" value="InterPro"/>
</dbReference>
<dbReference type="STRING" id="1797758.A2858_00715"/>
<evidence type="ECO:0000256" key="5">
    <source>
        <dbReference type="HAMAP-Rule" id="MF_00340"/>
    </source>
</evidence>
<evidence type="ECO:0000256" key="3">
    <source>
        <dbReference type="ARBA" id="ARBA00023274"/>
    </source>
</evidence>
<evidence type="ECO:0000256" key="1">
    <source>
        <dbReference type="ARBA" id="ARBA00008560"/>
    </source>
</evidence>
<protein>
    <recommendedName>
        <fullName evidence="4 5">Large ribosomal subunit protein bL32</fullName>
    </recommendedName>
</protein>
<keyword evidence="2 5" id="KW-0689">Ribosomal protein</keyword>
<dbReference type="GO" id="GO:0006412">
    <property type="term" value="P:translation"/>
    <property type="evidence" value="ECO:0007669"/>
    <property type="project" value="UniProtKB-UniRule"/>
</dbReference>
<dbReference type="Pfam" id="PF01783">
    <property type="entry name" value="Ribosomal_L32p"/>
    <property type="match status" value="1"/>
</dbReference>
<organism evidence="6 7">
    <name type="scientific">Candidatus Daviesbacteria bacterium RIFCSPHIGHO2_01_FULL_36_37</name>
    <dbReference type="NCBI Taxonomy" id="1797758"/>
    <lineage>
        <taxon>Bacteria</taxon>
        <taxon>Candidatus Daviesiibacteriota</taxon>
    </lineage>
</organism>
<dbReference type="InterPro" id="IPR011332">
    <property type="entry name" value="Ribosomal_zn-bd"/>
</dbReference>
<gene>
    <name evidence="5" type="primary">rpmF</name>
    <name evidence="6" type="ORF">A2858_00715</name>
</gene>
<accession>A0A1F5ILH3</accession>
<evidence type="ECO:0000313" key="7">
    <source>
        <dbReference type="Proteomes" id="UP000178457"/>
    </source>
</evidence>
<sequence>MPHEPKKKHSKAVKRTRRAAIKLASVRLLICPNCNSKTLAHMACRNCGFYAGKQIGKEQVKVTRAS</sequence>
<dbReference type="HAMAP" id="MF_00340">
    <property type="entry name" value="Ribosomal_bL32"/>
    <property type="match status" value="1"/>
</dbReference>
<comment type="caution">
    <text evidence="6">The sequence shown here is derived from an EMBL/GenBank/DDBJ whole genome shotgun (WGS) entry which is preliminary data.</text>
</comment>
<evidence type="ECO:0000313" key="6">
    <source>
        <dbReference type="EMBL" id="OGE17212.1"/>
    </source>
</evidence>
<dbReference type="PANTHER" id="PTHR35534">
    <property type="entry name" value="50S RIBOSOMAL PROTEIN L32"/>
    <property type="match status" value="1"/>
</dbReference>
<comment type="similarity">
    <text evidence="1 5">Belongs to the bacterial ribosomal protein bL32 family.</text>
</comment>
<dbReference type="PANTHER" id="PTHR35534:SF1">
    <property type="entry name" value="LARGE RIBOSOMAL SUBUNIT PROTEIN BL32"/>
    <property type="match status" value="1"/>
</dbReference>
<dbReference type="GO" id="GO:0015934">
    <property type="term" value="C:large ribosomal subunit"/>
    <property type="evidence" value="ECO:0007669"/>
    <property type="project" value="InterPro"/>
</dbReference>
<dbReference type="EMBL" id="MFCL01000008">
    <property type="protein sequence ID" value="OGE17212.1"/>
    <property type="molecule type" value="Genomic_DNA"/>
</dbReference>
<evidence type="ECO:0000256" key="4">
    <source>
        <dbReference type="ARBA" id="ARBA00035178"/>
    </source>
</evidence>
<dbReference type="InterPro" id="IPR002677">
    <property type="entry name" value="Ribosomal_bL32"/>
</dbReference>
<dbReference type="InterPro" id="IPR044957">
    <property type="entry name" value="Ribosomal_bL32_bact"/>
</dbReference>
<reference evidence="6 7" key="1">
    <citation type="journal article" date="2016" name="Nat. Commun.">
        <title>Thousands of microbial genomes shed light on interconnected biogeochemical processes in an aquifer system.</title>
        <authorList>
            <person name="Anantharaman K."/>
            <person name="Brown C.T."/>
            <person name="Hug L.A."/>
            <person name="Sharon I."/>
            <person name="Castelle C.J."/>
            <person name="Probst A.J."/>
            <person name="Thomas B.C."/>
            <person name="Singh A."/>
            <person name="Wilkins M.J."/>
            <person name="Karaoz U."/>
            <person name="Brodie E.L."/>
            <person name="Williams K.H."/>
            <person name="Hubbard S.S."/>
            <person name="Banfield J.F."/>
        </authorList>
    </citation>
    <scope>NUCLEOTIDE SEQUENCE [LARGE SCALE GENOMIC DNA]</scope>
</reference>
<dbReference type="Proteomes" id="UP000178457">
    <property type="component" value="Unassembled WGS sequence"/>
</dbReference>
<dbReference type="NCBIfam" id="TIGR01031">
    <property type="entry name" value="rpmF_bact"/>
    <property type="match status" value="1"/>
</dbReference>
<proteinExistence type="inferred from homology"/>
<evidence type="ECO:0000256" key="2">
    <source>
        <dbReference type="ARBA" id="ARBA00022980"/>
    </source>
</evidence>
<dbReference type="SUPFAM" id="SSF57829">
    <property type="entry name" value="Zn-binding ribosomal proteins"/>
    <property type="match status" value="1"/>
</dbReference>
<dbReference type="AlphaFoldDB" id="A0A1F5ILH3"/>